<sequence length="194" mass="20303">MRRTFVFFSLCLLCVLPLGMAACGSGTQPGFGSSATPGETPTPPEKTATPGAPTPVPSQKTPGASTSVEVIVSKTSYARQEAITITISNRSAQSIFAAINPSSCTIIQLERQTSAGWQVQRLCGSFSATSMVAITAQSSKFIVLKPRFPGMQPATTPGIWTVGTYRVVLAYHPAPDPDTIGGGTQVYSQNFAIA</sequence>
<evidence type="ECO:0000256" key="1">
    <source>
        <dbReference type="SAM" id="MobiDB-lite"/>
    </source>
</evidence>
<feature type="chain" id="PRO_5047282198" description="Intracellular proteinase inhibitor BsuPI domain-containing protein" evidence="2">
    <location>
        <begin position="22"/>
        <end position="194"/>
    </location>
</feature>
<feature type="signal peptide" evidence="2">
    <location>
        <begin position="1"/>
        <end position="21"/>
    </location>
</feature>
<evidence type="ECO:0000313" key="4">
    <source>
        <dbReference type="Proteomes" id="UP000654345"/>
    </source>
</evidence>
<feature type="region of interest" description="Disordered" evidence="1">
    <location>
        <begin position="29"/>
        <end position="65"/>
    </location>
</feature>
<comment type="caution">
    <text evidence="3">The sequence shown here is derived from an EMBL/GenBank/DDBJ whole genome shotgun (WGS) entry which is preliminary data.</text>
</comment>
<evidence type="ECO:0000313" key="3">
    <source>
        <dbReference type="EMBL" id="GHO55382.1"/>
    </source>
</evidence>
<dbReference type="RefSeq" id="WP_201371973.1">
    <property type="nucleotide sequence ID" value="NZ_BNJG01000001.1"/>
</dbReference>
<gene>
    <name evidence="3" type="ORF">KSB_38570</name>
</gene>
<keyword evidence="4" id="KW-1185">Reference proteome</keyword>
<dbReference type="Proteomes" id="UP000654345">
    <property type="component" value="Unassembled WGS sequence"/>
</dbReference>
<evidence type="ECO:0008006" key="5">
    <source>
        <dbReference type="Google" id="ProtNLM"/>
    </source>
</evidence>
<reference evidence="3 4" key="1">
    <citation type="journal article" date="2021" name="Int. J. Syst. Evol. Microbiol.">
        <title>Reticulibacter mediterranei gen. nov., sp. nov., within the new family Reticulibacteraceae fam. nov., and Ktedonospora formicarum gen. nov., sp. nov., Ktedonobacter robiniae sp. nov., Dictyobacter formicarum sp. nov. and Dictyobacter arantiisoli sp. nov., belonging to the class Ktedonobacteria.</title>
        <authorList>
            <person name="Yabe S."/>
            <person name="Zheng Y."/>
            <person name="Wang C.M."/>
            <person name="Sakai Y."/>
            <person name="Abe K."/>
            <person name="Yokota A."/>
            <person name="Donadio S."/>
            <person name="Cavaletti L."/>
            <person name="Monciardini P."/>
        </authorList>
    </citation>
    <scope>NUCLEOTIDE SEQUENCE [LARGE SCALE GENOMIC DNA]</scope>
    <source>
        <strain evidence="3 4">SOSP1-30</strain>
    </source>
</reference>
<accession>A0ABQ3US16</accession>
<name>A0ABQ3US16_9CHLR</name>
<evidence type="ECO:0000256" key="2">
    <source>
        <dbReference type="SAM" id="SignalP"/>
    </source>
</evidence>
<dbReference type="PROSITE" id="PS51257">
    <property type="entry name" value="PROKAR_LIPOPROTEIN"/>
    <property type="match status" value="1"/>
</dbReference>
<keyword evidence="2" id="KW-0732">Signal</keyword>
<organism evidence="3 4">
    <name type="scientific">Ktedonobacter robiniae</name>
    <dbReference type="NCBI Taxonomy" id="2778365"/>
    <lineage>
        <taxon>Bacteria</taxon>
        <taxon>Bacillati</taxon>
        <taxon>Chloroflexota</taxon>
        <taxon>Ktedonobacteria</taxon>
        <taxon>Ktedonobacterales</taxon>
        <taxon>Ktedonobacteraceae</taxon>
        <taxon>Ktedonobacter</taxon>
    </lineage>
</organism>
<proteinExistence type="predicted"/>
<protein>
    <recommendedName>
        <fullName evidence="5">Intracellular proteinase inhibitor BsuPI domain-containing protein</fullName>
    </recommendedName>
</protein>
<dbReference type="EMBL" id="BNJG01000001">
    <property type="protein sequence ID" value="GHO55382.1"/>
    <property type="molecule type" value="Genomic_DNA"/>
</dbReference>